<protein>
    <submittedName>
        <fullName evidence="2">Uncharacterized protein</fullName>
    </submittedName>
</protein>
<feature type="transmembrane region" description="Helical" evidence="1">
    <location>
        <begin position="61"/>
        <end position="78"/>
    </location>
</feature>
<evidence type="ECO:0000313" key="2">
    <source>
        <dbReference type="EMBL" id="QPH37902.1"/>
    </source>
</evidence>
<gene>
    <name evidence="2" type="ORF">IZT61_12365</name>
</gene>
<dbReference type="AlphaFoldDB" id="A0A7U3Q3M2"/>
<name>A0A7U3Q3M2_9SPHI</name>
<proteinExistence type="predicted"/>
<accession>A0A7U3Q3M2</accession>
<keyword evidence="1" id="KW-0472">Membrane</keyword>
<reference evidence="2 3" key="1">
    <citation type="submission" date="2020-11" db="EMBL/GenBank/DDBJ databases">
        <title>Pedobacter endophytica, an endophytic bacteria isolated form Carex pumila.</title>
        <authorList>
            <person name="Peng Y."/>
            <person name="Jiang L."/>
            <person name="Lee J."/>
        </authorList>
    </citation>
    <scope>NUCLEOTIDE SEQUENCE [LARGE SCALE GENOMIC DNA]</scope>
    <source>
        <strain evidence="2 3">JBR3-12</strain>
    </source>
</reference>
<organism evidence="2 3">
    <name type="scientific">Pedobacter endophyticus</name>
    <dbReference type="NCBI Taxonomy" id="2789740"/>
    <lineage>
        <taxon>Bacteria</taxon>
        <taxon>Pseudomonadati</taxon>
        <taxon>Bacteroidota</taxon>
        <taxon>Sphingobacteriia</taxon>
        <taxon>Sphingobacteriales</taxon>
        <taxon>Sphingobacteriaceae</taxon>
        <taxon>Pedobacter</taxon>
    </lineage>
</organism>
<dbReference type="Proteomes" id="UP000594759">
    <property type="component" value="Chromosome"/>
</dbReference>
<evidence type="ECO:0000313" key="3">
    <source>
        <dbReference type="Proteomes" id="UP000594759"/>
    </source>
</evidence>
<keyword evidence="1" id="KW-1133">Transmembrane helix</keyword>
<dbReference type="KEGG" id="pex:IZT61_12365"/>
<evidence type="ECO:0000256" key="1">
    <source>
        <dbReference type="SAM" id="Phobius"/>
    </source>
</evidence>
<sequence>MKAEELKLLTEISNSLKAINARQETQELFAESNKLFDRSDARVENATNQIQNTFDRIHDKVFNFNNGLIAAYLLLGSYPSERPILPLWTTIFPVLVMALMIYVDVRQMGIHRFAANEQQWTNAERDSYGGKIDSQTRLSLFSMFLSVCCLAYLVVKLGVA</sequence>
<feature type="transmembrane region" description="Helical" evidence="1">
    <location>
        <begin position="84"/>
        <end position="103"/>
    </location>
</feature>
<feature type="transmembrane region" description="Helical" evidence="1">
    <location>
        <begin position="138"/>
        <end position="155"/>
    </location>
</feature>
<dbReference type="EMBL" id="CP064939">
    <property type="protein sequence ID" value="QPH37902.1"/>
    <property type="molecule type" value="Genomic_DNA"/>
</dbReference>
<dbReference type="RefSeq" id="WP_196097214.1">
    <property type="nucleotide sequence ID" value="NZ_CP064939.1"/>
</dbReference>
<keyword evidence="1" id="KW-0812">Transmembrane</keyword>
<keyword evidence="3" id="KW-1185">Reference proteome</keyword>